<dbReference type="RefSeq" id="WP_101598481.1">
    <property type="nucleotide sequence ID" value="NZ_FXYZ01000009.1"/>
</dbReference>
<dbReference type="Proteomes" id="UP000234327">
    <property type="component" value="Unassembled WGS sequence"/>
</dbReference>
<dbReference type="NCBIfam" id="TIGR04088">
    <property type="entry name" value="cognate_SipW"/>
    <property type="match status" value="1"/>
</dbReference>
<name>A0A2H1JM19_BREAU</name>
<dbReference type="InterPro" id="IPR023833">
    <property type="entry name" value="Signal_pept_SipW-depend-type"/>
</dbReference>
<organism evidence="1 2">
    <name type="scientific">Brevibacterium aurantiacum</name>
    <dbReference type="NCBI Taxonomy" id="273384"/>
    <lineage>
        <taxon>Bacteria</taxon>
        <taxon>Bacillati</taxon>
        <taxon>Actinomycetota</taxon>
        <taxon>Actinomycetes</taxon>
        <taxon>Micrococcales</taxon>
        <taxon>Brevibacteriaceae</taxon>
        <taxon>Brevibacterium</taxon>
    </lineage>
</organism>
<gene>
    <name evidence="1" type="ORF">BAURA63_02412</name>
</gene>
<protein>
    <submittedName>
        <fullName evidence="1">SipW-cognate class signal peptide</fullName>
    </submittedName>
</protein>
<accession>A0A2H1JM19</accession>
<sequence>MTQPRWHQLIRGRRVRALIAGFALVMLVLGLSGVRSTMAAWTDSEGANGSFTAAKVPAPTFTKTCKYSSGVLGLGAKVEVYWKLPAGYQLSDIVVEASTSGLGSVLAPITGFSLTGNTTSTGGGTYTTDVPVNLLGGLLGLGSELEIAFFAKHASGWRSQPAAVASNAGLIAGLGGTCRNLTA</sequence>
<evidence type="ECO:0000313" key="2">
    <source>
        <dbReference type="Proteomes" id="UP000234327"/>
    </source>
</evidence>
<evidence type="ECO:0000313" key="1">
    <source>
        <dbReference type="EMBL" id="SMX88394.1"/>
    </source>
</evidence>
<proteinExistence type="predicted"/>
<dbReference type="AlphaFoldDB" id="A0A2H1JM19"/>
<dbReference type="EMBL" id="FXYZ01000009">
    <property type="protein sequence ID" value="SMX88394.1"/>
    <property type="molecule type" value="Genomic_DNA"/>
</dbReference>
<reference evidence="1 2" key="1">
    <citation type="submission" date="2017-03" db="EMBL/GenBank/DDBJ databases">
        <authorList>
            <person name="Afonso C.L."/>
            <person name="Miller P.J."/>
            <person name="Scott M.A."/>
            <person name="Spackman E."/>
            <person name="Goraichik I."/>
            <person name="Dimitrov K.M."/>
            <person name="Suarez D.L."/>
            <person name="Swayne D.E."/>
        </authorList>
    </citation>
    <scope>NUCLEOTIDE SEQUENCE [LARGE SCALE GENOMIC DNA]</scope>
    <source>
        <strain evidence="2">6(3)</strain>
    </source>
</reference>